<keyword evidence="14" id="KW-1185">Reference proteome</keyword>
<keyword evidence="2" id="KW-0433">Leucine-rich repeat</keyword>
<dbReference type="SMART" id="SM00220">
    <property type="entry name" value="S_TKc"/>
    <property type="match status" value="1"/>
</dbReference>
<keyword evidence="7 10" id="KW-0472">Membrane</keyword>
<dbReference type="EMBL" id="LFYR01000244">
    <property type="protein sequence ID" value="KMZ74784.1"/>
    <property type="molecule type" value="Genomic_DNA"/>
</dbReference>
<dbReference type="Gene3D" id="1.10.510.10">
    <property type="entry name" value="Transferase(Phosphotransferase) domain 1"/>
    <property type="match status" value="1"/>
</dbReference>
<feature type="domain" description="Protein kinase" evidence="12">
    <location>
        <begin position="450"/>
        <end position="721"/>
    </location>
</feature>
<dbReference type="Proteomes" id="UP000036987">
    <property type="component" value="Unassembled WGS sequence"/>
</dbReference>
<reference evidence="14" key="1">
    <citation type="journal article" date="2016" name="Nature">
        <title>The genome of the seagrass Zostera marina reveals angiosperm adaptation to the sea.</title>
        <authorList>
            <person name="Olsen J.L."/>
            <person name="Rouze P."/>
            <person name="Verhelst B."/>
            <person name="Lin Y.-C."/>
            <person name="Bayer T."/>
            <person name="Collen J."/>
            <person name="Dattolo E."/>
            <person name="De Paoli E."/>
            <person name="Dittami S."/>
            <person name="Maumus F."/>
            <person name="Michel G."/>
            <person name="Kersting A."/>
            <person name="Lauritano C."/>
            <person name="Lohaus R."/>
            <person name="Toepel M."/>
            <person name="Tonon T."/>
            <person name="Vanneste K."/>
            <person name="Amirebrahimi M."/>
            <person name="Brakel J."/>
            <person name="Bostroem C."/>
            <person name="Chovatia M."/>
            <person name="Grimwood J."/>
            <person name="Jenkins J.W."/>
            <person name="Jueterbock A."/>
            <person name="Mraz A."/>
            <person name="Stam W.T."/>
            <person name="Tice H."/>
            <person name="Bornberg-Bauer E."/>
            <person name="Green P.J."/>
            <person name="Pearson G.A."/>
            <person name="Procaccini G."/>
            <person name="Duarte C.M."/>
            <person name="Schmutz J."/>
            <person name="Reusch T.B.H."/>
            <person name="Van de Peer Y."/>
        </authorList>
    </citation>
    <scope>NUCLEOTIDE SEQUENCE [LARGE SCALE GENOMIC DNA]</scope>
    <source>
        <strain evidence="14">cv. Finnish</strain>
    </source>
</reference>
<evidence type="ECO:0000256" key="2">
    <source>
        <dbReference type="ARBA" id="ARBA00022614"/>
    </source>
</evidence>
<dbReference type="STRING" id="29655.A0A0K9Q0W1"/>
<dbReference type="InterPro" id="IPR011009">
    <property type="entry name" value="Kinase-like_dom_sf"/>
</dbReference>
<evidence type="ECO:0000256" key="9">
    <source>
        <dbReference type="ARBA" id="ARBA00023180"/>
    </source>
</evidence>
<dbReference type="GO" id="GO:0005524">
    <property type="term" value="F:ATP binding"/>
    <property type="evidence" value="ECO:0007669"/>
    <property type="project" value="InterPro"/>
</dbReference>
<comment type="caution">
    <text evidence="13">The sequence shown here is derived from an EMBL/GenBank/DDBJ whole genome shotgun (WGS) entry which is preliminary data.</text>
</comment>
<gene>
    <name evidence="13" type="ORF">ZOSMA_122G00520</name>
</gene>
<dbReference type="InterPro" id="IPR032675">
    <property type="entry name" value="LRR_dom_sf"/>
</dbReference>
<keyword evidence="6 10" id="KW-1133">Transmembrane helix</keyword>
<evidence type="ECO:0000259" key="12">
    <source>
        <dbReference type="PROSITE" id="PS50011"/>
    </source>
</evidence>
<evidence type="ECO:0000256" key="3">
    <source>
        <dbReference type="ARBA" id="ARBA00022692"/>
    </source>
</evidence>
<evidence type="ECO:0000256" key="7">
    <source>
        <dbReference type="ARBA" id="ARBA00023136"/>
    </source>
</evidence>
<evidence type="ECO:0000256" key="5">
    <source>
        <dbReference type="ARBA" id="ARBA00022737"/>
    </source>
</evidence>
<dbReference type="SUPFAM" id="SSF56112">
    <property type="entry name" value="Protein kinase-like (PK-like)"/>
    <property type="match status" value="1"/>
</dbReference>
<evidence type="ECO:0000313" key="13">
    <source>
        <dbReference type="EMBL" id="KMZ74784.1"/>
    </source>
</evidence>
<keyword evidence="5" id="KW-0677">Repeat</keyword>
<dbReference type="InterPro" id="IPR001611">
    <property type="entry name" value="Leu-rich_rpt"/>
</dbReference>
<keyword evidence="13" id="KW-0808">Transferase</keyword>
<dbReference type="OrthoDB" id="676979at2759"/>
<dbReference type="GO" id="GO:0005886">
    <property type="term" value="C:plasma membrane"/>
    <property type="evidence" value="ECO:0000318"/>
    <property type="project" value="GO_Central"/>
</dbReference>
<keyword evidence="3 10" id="KW-0812">Transmembrane</keyword>
<evidence type="ECO:0000256" key="4">
    <source>
        <dbReference type="ARBA" id="ARBA00022729"/>
    </source>
</evidence>
<feature type="transmembrane region" description="Helical" evidence="10">
    <location>
        <begin position="351"/>
        <end position="376"/>
    </location>
</feature>
<dbReference type="Pfam" id="PF00560">
    <property type="entry name" value="LRR_1"/>
    <property type="match status" value="2"/>
</dbReference>
<keyword evidence="13" id="KW-0418">Kinase</keyword>
<name>A0A0K9Q0W1_ZOSMR</name>
<evidence type="ECO:0000256" key="8">
    <source>
        <dbReference type="ARBA" id="ARBA00023170"/>
    </source>
</evidence>
<dbReference type="InterPro" id="IPR003591">
    <property type="entry name" value="Leu-rich_rpt_typical-subtyp"/>
</dbReference>
<sequence length="737" mass="82224">MASFDLILLVLFFFFLPWCFSQAQMLSSSQSQAIFRIRRALEYPSGTDGWNRYTNFCYLPKTANFSLTCSNNSVTQLTIVGDRPNIHGVPVRHLSENFSLDSLFTTMSHLSDIANLTLVSLGMWGELPTKVDRLKSLEHLNLSSNSLYGEIPTQISRLDKLETLDLSVNFLKGSVPDLTRLGVLRYIDLSVNRLGPEFPSLGENLAVVVLKNNTFKDNLPDELEAMHDLQLFDSSHNSLFGSIPSFLFSLPSLEALDLNGNSLSGALPTTLSCGASLTFVDISRNDLVGKLPTCLRKSTTKTTVVYSWNCLEDSSLQHISSYCQQKPVKPLAVMPTTIVKKEGEKKDSKNLLGLLLGIIGAIVGAAILIASLLVILSNKMRKKTRDQQPMILPKSVPDKNSIQNLPVTVSSVAGATNGNHMSPEVRFGMLEQNPYRVFQIEDLEDATDNFDRSNVLHESSKFEVYKGRIEDGSAITIRCLQLKQKHSHQVLIQHMEGFPKLKHRHLVSIIGHCIADNKDGNTTVYLVFEHVSNGTLRSHLTEWRRREMLKWPQRMTAVIGVTRGIQFLHTVTTPGIYGNDLKIDNIILDHTLTAKIQNYRLPVAERKKNKFSAELSFNATEEKGKKKHGDKEDVYQLGLIILEVITGKSFAVEADGDLERLTGALEDSSEEDLRNLTDPAIHGTYAYESVKTVIEVALNCLSKEAIKRPSIDDILWNMQYSVQIQDGCGSSEGFNFC</sequence>
<dbReference type="OMA" id="EPFEANN"/>
<dbReference type="PROSITE" id="PS51450">
    <property type="entry name" value="LRR"/>
    <property type="match status" value="1"/>
</dbReference>
<evidence type="ECO:0000256" key="6">
    <source>
        <dbReference type="ARBA" id="ARBA00022989"/>
    </source>
</evidence>
<dbReference type="PROSITE" id="PS50011">
    <property type="entry name" value="PROTEIN_KINASE_DOM"/>
    <property type="match status" value="1"/>
</dbReference>
<dbReference type="Pfam" id="PF00069">
    <property type="entry name" value="Pkinase"/>
    <property type="match status" value="1"/>
</dbReference>
<dbReference type="Gene3D" id="3.80.10.10">
    <property type="entry name" value="Ribonuclease Inhibitor"/>
    <property type="match status" value="2"/>
</dbReference>
<dbReference type="SUPFAM" id="SSF52058">
    <property type="entry name" value="L domain-like"/>
    <property type="match status" value="1"/>
</dbReference>
<accession>A0A0K9Q0W1</accession>
<evidence type="ECO:0000313" key="14">
    <source>
        <dbReference type="Proteomes" id="UP000036987"/>
    </source>
</evidence>
<dbReference type="PANTHER" id="PTHR48006">
    <property type="entry name" value="LEUCINE-RICH REPEAT-CONTAINING PROTEIN DDB_G0281931-RELATED"/>
    <property type="match status" value="1"/>
</dbReference>
<dbReference type="SMART" id="SM00369">
    <property type="entry name" value="LRR_TYP"/>
    <property type="match status" value="2"/>
</dbReference>
<keyword evidence="8" id="KW-0675">Receptor</keyword>
<evidence type="ECO:0000256" key="10">
    <source>
        <dbReference type="SAM" id="Phobius"/>
    </source>
</evidence>
<dbReference type="Gene3D" id="3.30.200.20">
    <property type="entry name" value="Phosphorylase Kinase, domain 1"/>
    <property type="match status" value="1"/>
</dbReference>
<organism evidence="13 14">
    <name type="scientific">Zostera marina</name>
    <name type="common">Eelgrass</name>
    <dbReference type="NCBI Taxonomy" id="29655"/>
    <lineage>
        <taxon>Eukaryota</taxon>
        <taxon>Viridiplantae</taxon>
        <taxon>Streptophyta</taxon>
        <taxon>Embryophyta</taxon>
        <taxon>Tracheophyta</taxon>
        <taxon>Spermatophyta</taxon>
        <taxon>Magnoliopsida</taxon>
        <taxon>Liliopsida</taxon>
        <taxon>Zosteraceae</taxon>
        <taxon>Zostera</taxon>
    </lineage>
</organism>
<evidence type="ECO:0000256" key="11">
    <source>
        <dbReference type="SAM" id="SignalP"/>
    </source>
</evidence>
<dbReference type="FunFam" id="1.10.510.10:FF:000431">
    <property type="entry name" value="Putative inactive leucine-rich repeat receptor-like protein kinase"/>
    <property type="match status" value="1"/>
</dbReference>
<dbReference type="GO" id="GO:0004672">
    <property type="term" value="F:protein kinase activity"/>
    <property type="evidence" value="ECO:0000318"/>
    <property type="project" value="GO_Central"/>
</dbReference>
<feature type="signal peptide" evidence="11">
    <location>
        <begin position="1"/>
        <end position="23"/>
    </location>
</feature>
<dbReference type="InterPro" id="IPR000719">
    <property type="entry name" value="Prot_kinase_dom"/>
</dbReference>
<keyword evidence="4 11" id="KW-0732">Signal</keyword>
<dbReference type="FunFam" id="3.80.10.10:FF:000041">
    <property type="entry name" value="LRR receptor-like serine/threonine-protein kinase ERECTA"/>
    <property type="match status" value="2"/>
</dbReference>
<protein>
    <submittedName>
        <fullName evidence="13">Protein kinase</fullName>
    </submittedName>
</protein>
<dbReference type="AlphaFoldDB" id="A0A0K9Q0W1"/>
<comment type="subcellular location">
    <subcellularLocation>
        <location evidence="1">Membrane</location>
        <topology evidence="1">Single-pass type I membrane protein</topology>
    </subcellularLocation>
</comment>
<dbReference type="PANTHER" id="PTHR48006:SF73">
    <property type="entry name" value="PROTEIN KINASE DOMAIN-CONTAINING PROTEIN"/>
    <property type="match status" value="1"/>
</dbReference>
<evidence type="ECO:0000256" key="1">
    <source>
        <dbReference type="ARBA" id="ARBA00004479"/>
    </source>
</evidence>
<proteinExistence type="predicted"/>
<keyword evidence="9" id="KW-0325">Glycoprotein</keyword>
<feature type="chain" id="PRO_5005528054" evidence="11">
    <location>
        <begin position="24"/>
        <end position="737"/>
    </location>
</feature>
<dbReference type="InterPro" id="IPR051824">
    <property type="entry name" value="LRR_Rcpt-Like_S/T_Kinase"/>
</dbReference>